<dbReference type="InterPro" id="IPR008319">
    <property type="entry name" value="GyrI-like_CCH_Lin2189-like"/>
</dbReference>
<dbReference type="Gene3D" id="3.20.80.10">
    <property type="entry name" value="Regulatory factor, effector binding domain"/>
    <property type="match status" value="1"/>
</dbReference>
<feature type="domain" description="GyrI-like small molecule binding" evidence="1">
    <location>
        <begin position="19"/>
        <end position="207"/>
    </location>
</feature>
<name>A0A3R8KYJ3_9FIRM</name>
<dbReference type="EMBL" id="RHJS01000002">
    <property type="protein sequence ID" value="RRK34583.1"/>
    <property type="molecule type" value="Genomic_DNA"/>
</dbReference>
<gene>
    <name evidence="2" type="ORF">EBB54_27005</name>
</gene>
<dbReference type="InterPro" id="IPR011256">
    <property type="entry name" value="Reg_factor_effector_dom_sf"/>
</dbReference>
<evidence type="ECO:0000313" key="2">
    <source>
        <dbReference type="EMBL" id="RRK34583.1"/>
    </source>
</evidence>
<reference evidence="2" key="1">
    <citation type="submission" date="2018-10" db="EMBL/GenBank/DDBJ databases">
        <title>Schaedlerella arabinophila gen. nov. sp. nov., isolated from the mouse intestinal tract and comparative analysis with the genome of the closely related altered Schaedler flora strain ASF502.</title>
        <authorList>
            <person name="Miyake S."/>
            <person name="Soh M."/>
            <person name="Seedorf H."/>
        </authorList>
    </citation>
    <scope>NUCLEOTIDE SEQUENCE [LARGE SCALE GENOMIC DNA]</scope>
    <source>
        <strain evidence="2">DSM 106076</strain>
    </source>
</reference>
<evidence type="ECO:0000259" key="1">
    <source>
        <dbReference type="Pfam" id="PF06445"/>
    </source>
</evidence>
<dbReference type="Pfam" id="PF06445">
    <property type="entry name" value="GyrI-like"/>
    <property type="match status" value="1"/>
</dbReference>
<evidence type="ECO:0000313" key="3">
    <source>
        <dbReference type="Proteomes" id="UP000274920"/>
    </source>
</evidence>
<dbReference type="RefSeq" id="WP_125129690.1">
    <property type="nucleotide sequence ID" value="NZ_RHJS01000002.1"/>
</dbReference>
<protein>
    <submittedName>
        <fullName evidence="2">Transcriptional regulator</fullName>
    </submittedName>
</protein>
<dbReference type="Proteomes" id="UP000274920">
    <property type="component" value="Unassembled WGS sequence"/>
</dbReference>
<dbReference type="InterPro" id="IPR029442">
    <property type="entry name" value="GyrI-like"/>
</dbReference>
<sequence length="212" mass="24731">MPFDYKKEYKEFYLPPRKPGIIEIPEMNYVAVRGKGNPNEPNGEYKAAMNLLYGIAFTIKMSYKGSHKIDGYFSYVVPPLEGLWWQEGIKGVDYSRKEDFQWIAMIRLPDFVKKEDFDWAVAEASAKKKTDFSKVEFFTYGDGACVQCMHIGSYDHEPETVRRMEEFAAENGYEIDISESRFHHEIYLSDPRRAAEEKLRTVIRHPVRPCEG</sequence>
<keyword evidence="3" id="KW-1185">Reference proteome</keyword>
<dbReference type="SUPFAM" id="SSF55136">
    <property type="entry name" value="Probable bacterial effector-binding domain"/>
    <property type="match status" value="1"/>
</dbReference>
<proteinExistence type="predicted"/>
<dbReference type="AlphaFoldDB" id="A0A3R8KYJ3"/>
<accession>A0A3R8KYJ3</accession>
<comment type="caution">
    <text evidence="2">The sequence shown here is derived from an EMBL/GenBank/DDBJ whole genome shotgun (WGS) entry which is preliminary data.</text>
</comment>
<organism evidence="2 3">
    <name type="scientific">Schaedlerella arabinosiphila</name>
    <dbReference type="NCBI Taxonomy" id="2044587"/>
    <lineage>
        <taxon>Bacteria</taxon>
        <taxon>Bacillati</taxon>
        <taxon>Bacillota</taxon>
        <taxon>Clostridia</taxon>
        <taxon>Lachnospirales</taxon>
        <taxon>Lachnospiraceae</taxon>
        <taxon>Schaedlerella</taxon>
    </lineage>
</organism>
<dbReference type="PIRSF" id="PIRSF031644">
    <property type="entry name" value="UCP031644"/>
    <property type="match status" value="1"/>
</dbReference>